<proteinExistence type="predicted"/>
<dbReference type="KEGG" id="arf:AR1Y2_2374"/>
<protein>
    <submittedName>
        <fullName evidence="1">Uncharacterized protein</fullName>
    </submittedName>
</protein>
<name>A0A4P8IDN2_9FIRM</name>
<keyword evidence="2" id="KW-1185">Reference proteome</keyword>
<accession>A0A4P8IDN2</accession>
<dbReference type="AlphaFoldDB" id="A0A4P8IDN2"/>
<evidence type="ECO:0000313" key="2">
    <source>
        <dbReference type="Proteomes" id="UP000298653"/>
    </source>
</evidence>
<organism evidence="1 2">
    <name type="scientific">Anaerostipes rhamnosivorans</name>
    <dbReference type="NCBI Taxonomy" id="1229621"/>
    <lineage>
        <taxon>Bacteria</taxon>
        <taxon>Bacillati</taxon>
        <taxon>Bacillota</taxon>
        <taxon>Clostridia</taxon>
        <taxon>Lachnospirales</taxon>
        <taxon>Lachnospiraceae</taxon>
        <taxon>Anaerostipes</taxon>
    </lineage>
</organism>
<reference evidence="1 2" key="1">
    <citation type="submission" date="2019-05" db="EMBL/GenBank/DDBJ databases">
        <title>Complete genome sequencing of Anaerostipes rhamnosivorans.</title>
        <authorList>
            <person name="Bui T.P.N."/>
            <person name="de Vos W.M."/>
        </authorList>
    </citation>
    <scope>NUCLEOTIDE SEQUENCE [LARGE SCALE GENOMIC DNA]</scope>
    <source>
        <strain evidence="1 2">1y2</strain>
    </source>
</reference>
<gene>
    <name evidence="1" type="ORF">AR1Y2_2374</name>
</gene>
<dbReference type="EMBL" id="CP040058">
    <property type="protein sequence ID" value="QCP35828.1"/>
    <property type="molecule type" value="Genomic_DNA"/>
</dbReference>
<dbReference type="Proteomes" id="UP000298653">
    <property type="component" value="Chromosome"/>
</dbReference>
<sequence length="45" mass="5370">MENVIPYYLVRKIWIEGLETLEQYDMMESVIPGRAQSALLIRERD</sequence>
<evidence type="ECO:0000313" key="1">
    <source>
        <dbReference type="EMBL" id="QCP35828.1"/>
    </source>
</evidence>